<feature type="signal peptide" evidence="13">
    <location>
        <begin position="1"/>
        <end position="19"/>
    </location>
</feature>
<dbReference type="InterPro" id="IPR000337">
    <property type="entry name" value="GPCR_3"/>
</dbReference>
<keyword evidence="3 12" id="KW-0812">Transmembrane</keyword>
<organism evidence="15 16">
    <name type="scientific">Mola mola</name>
    <name type="common">Ocean sunfish</name>
    <name type="synonym">Tetraodon mola</name>
    <dbReference type="NCBI Taxonomy" id="94237"/>
    <lineage>
        <taxon>Eukaryota</taxon>
        <taxon>Metazoa</taxon>
        <taxon>Chordata</taxon>
        <taxon>Craniata</taxon>
        <taxon>Vertebrata</taxon>
        <taxon>Euteleostomi</taxon>
        <taxon>Actinopterygii</taxon>
        <taxon>Neopterygii</taxon>
        <taxon>Teleostei</taxon>
        <taxon>Neoteleostei</taxon>
        <taxon>Acanthomorphata</taxon>
        <taxon>Eupercaria</taxon>
        <taxon>Tetraodontiformes</taxon>
        <taxon>Molidae</taxon>
        <taxon>Mola</taxon>
    </lineage>
</organism>
<feature type="domain" description="G-protein coupled receptors family 3 profile" evidence="14">
    <location>
        <begin position="562"/>
        <end position="827"/>
    </location>
</feature>
<dbReference type="GO" id="GO:0005886">
    <property type="term" value="C:plasma membrane"/>
    <property type="evidence" value="ECO:0007669"/>
    <property type="project" value="UniProtKB-SubCell"/>
</dbReference>
<keyword evidence="6" id="KW-0297">G-protein coupled receptor</keyword>
<dbReference type="Proteomes" id="UP000261620">
    <property type="component" value="Unplaced"/>
</dbReference>
<evidence type="ECO:0000256" key="13">
    <source>
        <dbReference type="SAM" id="SignalP"/>
    </source>
</evidence>
<dbReference type="FunFam" id="2.10.50.30:FF:000004">
    <property type="entry name" value="Taste receptor type 1 member 3-like protein"/>
    <property type="match status" value="1"/>
</dbReference>
<dbReference type="InterPro" id="IPR011500">
    <property type="entry name" value="GPCR_3_9-Cys_dom"/>
</dbReference>
<evidence type="ECO:0000256" key="8">
    <source>
        <dbReference type="ARBA" id="ARBA00023170"/>
    </source>
</evidence>
<dbReference type="GO" id="GO:0050909">
    <property type="term" value="P:sensory perception of taste"/>
    <property type="evidence" value="ECO:0007669"/>
    <property type="project" value="UniProtKB-ARBA"/>
</dbReference>
<dbReference type="Ensembl" id="ENSMMOT00000021709.1">
    <property type="protein sequence ID" value="ENSMMOP00000021353.1"/>
    <property type="gene ID" value="ENSMMOG00000016234.1"/>
</dbReference>
<evidence type="ECO:0000259" key="14">
    <source>
        <dbReference type="PROSITE" id="PS50259"/>
    </source>
</evidence>
<evidence type="ECO:0000256" key="1">
    <source>
        <dbReference type="ARBA" id="ARBA00004651"/>
    </source>
</evidence>
<name>A0A3Q3WT05_MOLML</name>
<dbReference type="InterPro" id="IPR017978">
    <property type="entry name" value="GPCR_3_C"/>
</dbReference>
<feature type="chain" id="PRO_5018691797" description="G-protein coupled receptors family 3 profile domain-containing protein" evidence="13">
    <location>
        <begin position="20"/>
        <end position="835"/>
    </location>
</feature>
<evidence type="ECO:0000256" key="12">
    <source>
        <dbReference type="SAM" id="Phobius"/>
    </source>
</evidence>
<dbReference type="SUPFAM" id="SSF53822">
    <property type="entry name" value="Periplasmic binding protein-like I"/>
    <property type="match status" value="1"/>
</dbReference>
<evidence type="ECO:0000313" key="16">
    <source>
        <dbReference type="Proteomes" id="UP000261620"/>
    </source>
</evidence>
<dbReference type="PROSITE" id="PS00981">
    <property type="entry name" value="G_PROTEIN_RECEP_F3_3"/>
    <property type="match status" value="1"/>
</dbReference>
<evidence type="ECO:0000256" key="6">
    <source>
        <dbReference type="ARBA" id="ARBA00023040"/>
    </source>
</evidence>
<dbReference type="PANTHER" id="PTHR24061:SF3">
    <property type="entry name" value="TASTE RECEPTOR TYPE 1 MEMBER 1"/>
    <property type="match status" value="1"/>
</dbReference>
<keyword evidence="5 12" id="KW-1133">Transmembrane helix</keyword>
<keyword evidence="8" id="KW-0675">Receptor</keyword>
<dbReference type="PRINTS" id="PR00248">
    <property type="entry name" value="GPCRMGR"/>
</dbReference>
<dbReference type="InterPro" id="IPR038550">
    <property type="entry name" value="GPCR_3_9-Cys_sf"/>
</dbReference>
<evidence type="ECO:0000256" key="5">
    <source>
        <dbReference type="ARBA" id="ARBA00022989"/>
    </source>
</evidence>
<feature type="transmembrane region" description="Helical" evidence="12">
    <location>
        <begin position="725"/>
        <end position="745"/>
    </location>
</feature>
<dbReference type="OMA" id="EDWAIST"/>
<evidence type="ECO:0000256" key="10">
    <source>
        <dbReference type="ARBA" id="ARBA00023224"/>
    </source>
</evidence>
<keyword evidence="2" id="KW-1003">Cell membrane</keyword>
<dbReference type="InterPro" id="IPR000068">
    <property type="entry name" value="GPCR_3_Ca_sens_rcpt-rel"/>
</dbReference>
<feature type="transmembrane region" description="Helical" evidence="12">
    <location>
        <begin position="600"/>
        <end position="621"/>
    </location>
</feature>
<evidence type="ECO:0000256" key="3">
    <source>
        <dbReference type="ARBA" id="ARBA00022692"/>
    </source>
</evidence>
<evidence type="ECO:0000256" key="7">
    <source>
        <dbReference type="ARBA" id="ARBA00023136"/>
    </source>
</evidence>
<dbReference type="InterPro" id="IPR001828">
    <property type="entry name" value="ANF_lig-bd_rcpt"/>
</dbReference>
<dbReference type="AlphaFoldDB" id="A0A3Q3WT05"/>
<dbReference type="Pfam" id="PF00003">
    <property type="entry name" value="7tm_3"/>
    <property type="match status" value="1"/>
</dbReference>
<feature type="transmembrane region" description="Helical" evidence="12">
    <location>
        <begin position="677"/>
        <end position="696"/>
    </location>
</feature>
<dbReference type="FunFam" id="3.40.50.2300:FF:000016">
    <property type="entry name" value="Taste 1 receptor member 2"/>
    <property type="match status" value="1"/>
</dbReference>
<comment type="similarity">
    <text evidence="11">Belongs to the G-protein coupled receptor 3 family. TAS1R subfamily.</text>
</comment>
<dbReference type="InterPro" id="IPR017979">
    <property type="entry name" value="GPCR_3_CS"/>
</dbReference>
<feature type="transmembrane region" description="Helical" evidence="12">
    <location>
        <begin position="783"/>
        <end position="805"/>
    </location>
</feature>
<dbReference type="Pfam" id="PF01094">
    <property type="entry name" value="ANF_receptor"/>
    <property type="match status" value="1"/>
</dbReference>
<dbReference type="STRING" id="94237.ENSMMOP00000021353"/>
<keyword evidence="10" id="KW-0807">Transducer</keyword>
<dbReference type="PROSITE" id="PS50259">
    <property type="entry name" value="G_PROTEIN_RECEP_F3_4"/>
    <property type="match status" value="1"/>
</dbReference>
<reference evidence="15" key="1">
    <citation type="submission" date="2025-08" db="UniProtKB">
        <authorList>
            <consortium name="Ensembl"/>
        </authorList>
    </citation>
    <scope>IDENTIFICATION</scope>
</reference>
<accession>A0A3Q3WT05</accession>
<dbReference type="InterPro" id="IPR028082">
    <property type="entry name" value="Peripla_BP_I"/>
</dbReference>
<protein>
    <recommendedName>
        <fullName evidence="14">G-protein coupled receptors family 3 profile domain-containing protein</fullName>
    </recommendedName>
</protein>
<sequence>MELFAFLSFSCLMLHIADGDLDYTSLGRGMRLRGDFSIAGFFPLHYTTEPSGRLPDLVPCDDGKPNEHGFHLLQAMRFAVEEINNSSLLPGVKLGYQLYDSCSVSAGILASLDVLDQWSSSISGKDRNYNSSQRPVAVIGPDSSTKSFTPASLLGAYLIPQISYEASNDMLSNKFLYPSFFRTIPSDKNQVAAMIQLLVRFNWTWIALIGSDNTYGLEGMQSLSLQVPDHGICIAYQGVIPTYRDDTVQVMRNIVESILRTKVNTIVVFSSKSKLSRFFPFVIEQKVTEKVWIGTEDWSSSSLISEIPGIHTIGTVIGVSVKYTDMPGFVEFEQKAFEASVQRSDRRNVTTIPTNACLQSTDLRSLARMNFPLEKYDITSSFNVYKAVYAVAYALHQALQCDSGACRGGRVYPWELLSWLKQVQFSTGNTSVYFDENGNPPTGYDIICWIWRGREWSLREAGSFSPDPITLTVNADQIEWYHTGDSEVPQSICSPPCQPGHRKLLTGQHGCCFDCLACPAATFLNKSDPTKCQECPPEQWAPESSEQCLNRTILLLDWGNPLSIALLLFLACCLLMTSSSAIILLLSLNTPVAKSAGGRTCLLMLAALTVAAMSSLCHFGKPSPLACILRQPLFMFSFTVFLACITVRSLQVVCIFKFASRLPPAYDKWAKKHGPELTILIVSATILPISALRMALNPPQPSQDLDFYRDSIVLECSNTLSPGSVLELCYLALLSILCFSFSYMGKDLPANYNEAKCVTFSLMVFMISWISFFTLYFNSRGPFTMAAYVCAVLVSVLASFGGYFLPKIYIIVLKPHMNTTAHFQNCIQMYTMSKQ</sequence>
<evidence type="ECO:0000313" key="15">
    <source>
        <dbReference type="Ensembl" id="ENSMMOP00000021353.1"/>
    </source>
</evidence>
<keyword evidence="4 13" id="KW-0732">Signal</keyword>
<evidence type="ECO:0000256" key="9">
    <source>
        <dbReference type="ARBA" id="ARBA00023180"/>
    </source>
</evidence>
<feature type="transmembrane region" description="Helical" evidence="12">
    <location>
        <begin position="564"/>
        <end position="588"/>
    </location>
</feature>
<reference evidence="15" key="2">
    <citation type="submission" date="2025-09" db="UniProtKB">
        <authorList>
            <consortium name="Ensembl"/>
        </authorList>
    </citation>
    <scope>IDENTIFICATION</scope>
</reference>
<dbReference type="PANTHER" id="PTHR24061">
    <property type="entry name" value="CALCIUM-SENSING RECEPTOR-RELATED"/>
    <property type="match status" value="1"/>
</dbReference>
<proteinExistence type="inferred from homology"/>
<dbReference type="Gene3D" id="2.10.50.30">
    <property type="entry name" value="GPCR, family 3, nine cysteines domain"/>
    <property type="match status" value="1"/>
</dbReference>
<evidence type="ECO:0000256" key="11">
    <source>
        <dbReference type="ARBA" id="ARBA00038492"/>
    </source>
</evidence>
<feature type="transmembrane region" description="Helical" evidence="12">
    <location>
        <begin position="633"/>
        <end position="656"/>
    </location>
</feature>
<comment type="subcellular location">
    <subcellularLocation>
        <location evidence="1">Cell membrane</location>
        <topology evidence="1">Multi-pass membrane protein</topology>
    </subcellularLocation>
</comment>
<evidence type="ECO:0000256" key="2">
    <source>
        <dbReference type="ARBA" id="ARBA00022475"/>
    </source>
</evidence>
<dbReference type="Pfam" id="PF07562">
    <property type="entry name" value="NCD3G"/>
    <property type="match status" value="1"/>
</dbReference>
<dbReference type="GO" id="GO:0004930">
    <property type="term" value="F:G protein-coupled receptor activity"/>
    <property type="evidence" value="ECO:0007669"/>
    <property type="project" value="UniProtKB-KW"/>
</dbReference>
<keyword evidence="7 12" id="KW-0472">Membrane</keyword>
<dbReference type="Gene3D" id="3.40.50.2300">
    <property type="match status" value="2"/>
</dbReference>
<keyword evidence="16" id="KW-1185">Reference proteome</keyword>
<evidence type="ECO:0000256" key="4">
    <source>
        <dbReference type="ARBA" id="ARBA00022729"/>
    </source>
</evidence>
<keyword evidence="9" id="KW-0325">Glycoprotein</keyword>
<feature type="transmembrane region" description="Helical" evidence="12">
    <location>
        <begin position="757"/>
        <end position="777"/>
    </location>
</feature>